<evidence type="ECO:0000256" key="6">
    <source>
        <dbReference type="ARBA" id="ARBA00022989"/>
    </source>
</evidence>
<evidence type="ECO:0000256" key="2">
    <source>
        <dbReference type="ARBA" id="ARBA00006337"/>
    </source>
</evidence>
<evidence type="ECO:0000259" key="12">
    <source>
        <dbReference type="PROSITE" id="PS51371"/>
    </source>
</evidence>
<evidence type="ECO:0000256" key="10">
    <source>
        <dbReference type="PROSITE-ProRule" id="PRU01193"/>
    </source>
</evidence>
<dbReference type="InterPro" id="IPR036318">
    <property type="entry name" value="FAD-bd_PCMH-like_sf"/>
</dbReference>
<evidence type="ECO:0000256" key="5">
    <source>
        <dbReference type="ARBA" id="ARBA00022737"/>
    </source>
</evidence>
<dbReference type="PANTHER" id="PTHR43099">
    <property type="entry name" value="UPF0053 PROTEIN YRKA"/>
    <property type="match status" value="1"/>
</dbReference>
<dbReference type="PANTHER" id="PTHR43099:SF2">
    <property type="entry name" value="UPF0053 PROTEIN YRKA"/>
    <property type="match status" value="1"/>
</dbReference>
<organism evidence="14 15">
    <name type="scientific">Aureibacillus halotolerans</name>
    <dbReference type="NCBI Taxonomy" id="1508390"/>
    <lineage>
        <taxon>Bacteria</taxon>
        <taxon>Bacillati</taxon>
        <taxon>Bacillota</taxon>
        <taxon>Bacilli</taxon>
        <taxon>Bacillales</taxon>
        <taxon>Bacillaceae</taxon>
        <taxon>Aureibacillus</taxon>
    </lineage>
</organism>
<dbReference type="PROSITE" id="PS51371">
    <property type="entry name" value="CBS"/>
    <property type="match status" value="2"/>
</dbReference>
<name>A0A4R6TPH4_9BACI</name>
<dbReference type="Pfam" id="PF03471">
    <property type="entry name" value="CorC_HlyC"/>
    <property type="match status" value="1"/>
</dbReference>
<dbReference type="InterPro" id="IPR044751">
    <property type="entry name" value="Ion_transp-like_CBS"/>
</dbReference>
<dbReference type="Proteomes" id="UP000295632">
    <property type="component" value="Unassembled WGS sequence"/>
</dbReference>
<evidence type="ECO:0000256" key="4">
    <source>
        <dbReference type="ARBA" id="ARBA00022692"/>
    </source>
</evidence>
<dbReference type="InterPro" id="IPR000644">
    <property type="entry name" value="CBS_dom"/>
</dbReference>
<dbReference type="PROSITE" id="PS51846">
    <property type="entry name" value="CNNM"/>
    <property type="match status" value="1"/>
</dbReference>
<dbReference type="AlphaFoldDB" id="A0A4R6TPH4"/>
<evidence type="ECO:0000259" key="13">
    <source>
        <dbReference type="PROSITE" id="PS51846"/>
    </source>
</evidence>
<dbReference type="Pfam" id="PF01595">
    <property type="entry name" value="CNNM"/>
    <property type="match status" value="1"/>
</dbReference>
<evidence type="ECO:0000313" key="15">
    <source>
        <dbReference type="Proteomes" id="UP000295632"/>
    </source>
</evidence>
<dbReference type="EMBL" id="SNYJ01000029">
    <property type="protein sequence ID" value="TDQ33758.1"/>
    <property type="molecule type" value="Genomic_DNA"/>
</dbReference>
<dbReference type="SUPFAM" id="SSF54631">
    <property type="entry name" value="CBS-domain pair"/>
    <property type="match status" value="1"/>
</dbReference>
<dbReference type="Gene3D" id="3.30.465.10">
    <property type="match status" value="1"/>
</dbReference>
<dbReference type="FunFam" id="3.10.580.10:FF:000002">
    <property type="entry name" value="Magnesium/cobalt efflux protein CorC"/>
    <property type="match status" value="1"/>
</dbReference>
<evidence type="ECO:0000256" key="3">
    <source>
        <dbReference type="ARBA" id="ARBA00022475"/>
    </source>
</evidence>
<dbReference type="InterPro" id="IPR016169">
    <property type="entry name" value="FAD-bd_PCMH_sub2"/>
</dbReference>
<dbReference type="InterPro" id="IPR051676">
    <property type="entry name" value="UPF0053_domain"/>
</dbReference>
<comment type="caution">
    <text evidence="14">The sequence shown here is derived from an EMBL/GenBank/DDBJ whole genome shotgun (WGS) entry which is preliminary data.</text>
</comment>
<evidence type="ECO:0000256" key="1">
    <source>
        <dbReference type="ARBA" id="ARBA00004651"/>
    </source>
</evidence>
<evidence type="ECO:0000313" key="14">
    <source>
        <dbReference type="EMBL" id="TDQ33758.1"/>
    </source>
</evidence>
<dbReference type="InterPro" id="IPR002550">
    <property type="entry name" value="CNNM"/>
</dbReference>
<dbReference type="SUPFAM" id="SSF56176">
    <property type="entry name" value="FAD-binding/transporter-associated domain-like"/>
    <property type="match status" value="1"/>
</dbReference>
<feature type="transmembrane region" description="Helical" evidence="11">
    <location>
        <begin position="89"/>
        <end position="116"/>
    </location>
</feature>
<keyword evidence="15" id="KW-1185">Reference proteome</keyword>
<dbReference type="GO" id="GO:0050660">
    <property type="term" value="F:flavin adenine dinucleotide binding"/>
    <property type="evidence" value="ECO:0007669"/>
    <property type="project" value="InterPro"/>
</dbReference>
<proteinExistence type="inferred from homology"/>
<accession>A0A4R6TPH4</accession>
<evidence type="ECO:0000256" key="11">
    <source>
        <dbReference type="SAM" id="Phobius"/>
    </source>
</evidence>
<evidence type="ECO:0000256" key="9">
    <source>
        <dbReference type="PROSITE-ProRule" id="PRU00703"/>
    </source>
</evidence>
<protein>
    <submittedName>
        <fullName evidence="14">Putative hemolysin</fullName>
    </submittedName>
</protein>
<comment type="similarity">
    <text evidence="2">Belongs to the UPF0053 family.</text>
</comment>
<keyword evidence="4 10" id="KW-0812">Transmembrane</keyword>
<keyword evidence="5" id="KW-0677">Repeat</keyword>
<keyword evidence="3" id="KW-1003">Cell membrane</keyword>
<feature type="domain" description="CBS" evidence="12">
    <location>
        <begin position="221"/>
        <end position="280"/>
    </location>
</feature>
<gene>
    <name evidence="14" type="ORF">EV213_12925</name>
</gene>
<feature type="domain" description="CNNM transmembrane" evidence="13">
    <location>
        <begin position="1"/>
        <end position="202"/>
    </location>
</feature>
<dbReference type="InterPro" id="IPR005170">
    <property type="entry name" value="Transptr-assoc_dom"/>
</dbReference>
<dbReference type="InterPro" id="IPR046342">
    <property type="entry name" value="CBS_dom_sf"/>
</dbReference>
<dbReference type="RefSeq" id="WP_243740301.1">
    <property type="nucleotide sequence ID" value="NZ_SNYJ01000029.1"/>
</dbReference>
<feature type="transmembrane region" description="Helical" evidence="11">
    <location>
        <begin position="58"/>
        <end position="82"/>
    </location>
</feature>
<dbReference type="SMART" id="SM01091">
    <property type="entry name" value="CorC_HlyC"/>
    <property type="match status" value="1"/>
</dbReference>
<dbReference type="CDD" id="cd04590">
    <property type="entry name" value="CBS_pair_CorC_HlyC_assoc"/>
    <property type="match status" value="1"/>
</dbReference>
<keyword evidence="6 10" id="KW-1133">Transmembrane helix</keyword>
<comment type="subcellular location">
    <subcellularLocation>
        <location evidence="1">Cell membrane</location>
        <topology evidence="1">Multi-pass membrane protein</topology>
    </subcellularLocation>
</comment>
<evidence type="ECO:0000256" key="7">
    <source>
        <dbReference type="ARBA" id="ARBA00023122"/>
    </source>
</evidence>
<feature type="transmembrane region" description="Helical" evidence="11">
    <location>
        <begin position="136"/>
        <end position="158"/>
    </location>
</feature>
<dbReference type="Gene3D" id="3.10.580.10">
    <property type="entry name" value="CBS-domain"/>
    <property type="match status" value="1"/>
</dbReference>
<sequence>MTTIAVLILIVLILLNGFFAASEIALVSLNENKVKRNAEEGDKKAKKLYALIYEPSRFLSTIQIGITLAGFLASAFAADFFAGPLAEALVAMGVPIALSTLETISIVFITLLLAYFTLVFGELVPKQLALQKAEAIANVAVTPLTLLFKICLPIVKLLSFSTNTSLKLLGVDPHAENEEATEEEIRLMVEDGGEKGTIHKEEKQMIHNIFEFDDKTASDIITHRTDMSVLSVNASLEEVIQLVNAEKYTRFPVYENDLDSIVGVLHVKDLFQFTSNHDQSTFRLRDVIRKPYFVVETQSLDVLFREMQKNNVHIAIVLDEYGGTEGLLTIEGIIEEIVGDIFSEHGGRDLSDEVLHSIDEHTFSIAGITHLHQLEEPLKLDLPTEEFDTLSGFLIDQIGSLPSVGEQPTVQYKDVIFNIVEVTEKRIERVHATIQKKETTETEED</sequence>
<feature type="domain" description="CBS" evidence="12">
    <location>
        <begin position="287"/>
        <end position="344"/>
    </location>
</feature>
<dbReference type="Pfam" id="PF00571">
    <property type="entry name" value="CBS"/>
    <property type="match status" value="2"/>
</dbReference>
<keyword evidence="8 10" id="KW-0472">Membrane</keyword>
<keyword evidence="7 9" id="KW-0129">CBS domain</keyword>
<dbReference type="GO" id="GO:0005886">
    <property type="term" value="C:plasma membrane"/>
    <property type="evidence" value="ECO:0007669"/>
    <property type="project" value="UniProtKB-SubCell"/>
</dbReference>
<reference evidence="14 15" key="1">
    <citation type="submission" date="2019-03" db="EMBL/GenBank/DDBJ databases">
        <title>Genomic Encyclopedia of Type Strains, Phase IV (KMG-IV): sequencing the most valuable type-strain genomes for metagenomic binning, comparative biology and taxonomic classification.</title>
        <authorList>
            <person name="Goeker M."/>
        </authorList>
    </citation>
    <scope>NUCLEOTIDE SEQUENCE [LARGE SCALE GENOMIC DNA]</scope>
    <source>
        <strain evidence="14 15">DSM 28697</strain>
    </source>
</reference>
<evidence type="ECO:0000256" key="8">
    <source>
        <dbReference type="ARBA" id="ARBA00023136"/>
    </source>
</evidence>